<organism evidence="1 2">
    <name type="scientific">Rhizobium alvei</name>
    <dbReference type="NCBI Taxonomy" id="1132659"/>
    <lineage>
        <taxon>Bacteria</taxon>
        <taxon>Pseudomonadati</taxon>
        <taxon>Pseudomonadota</taxon>
        <taxon>Alphaproteobacteria</taxon>
        <taxon>Hyphomicrobiales</taxon>
        <taxon>Rhizobiaceae</taxon>
        <taxon>Rhizobium/Agrobacterium group</taxon>
        <taxon>Rhizobium</taxon>
    </lineage>
</organism>
<accession>A0ABT8YG53</accession>
<evidence type="ECO:0000313" key="1">
    <source>
        <dbReference type="EMBL" id="MDO6962571.1"/>
    </source>
</evidence>
<reference evidence="1" key="1">
    <citation type="journal article" date="2015" name="Int. J. Syst. Evol. Microbiol.">
        <title>Rhizobium alvei sp. nov., isolated from a freshwater river.</title>
        <authorList>
            <person name="Sheu S.Y."/>
            <person name="Huang H.W."/>
            <person name="Young C.C."/>
            <person name="Chen W.M."/>
        </authorList>
    </citation>
    <scope>NUCLEOTIDE SEQUENCE</scope>
    <source>
        <strain evidence="1">TNR-22</strain>
    </source>
</reference>
<gene>
    <name evidence="1" type="ORF">Q4481_01305</name>
</gene>
<name>A0ABT8YG53_9HYPH</name>
<reference evidence="1" key="2">
    <citation type="submission" date="2023-07" db="EMBL/GenBank/DDBJ databases">
        <authorList>
            <person name="Shen H."/>
        </authorList>
    </citation>
    <scope>NUCLEOTIDE SEQUENCE</scope>
    <source>
        <strain evidence="1">TNR-22</strain>
    </source>
</reference>
<dbReference type="RefSeq" id="WP_304374452.1">
    <property type="nucleotide sequence ID" value="NZ_JAUOZU010000001.1"/>
</dbReference>
<comment type="caution">
    <text evidence="1">The sequence shown here is derived from an EMBL/GenBank/DDBJ whole genome shotgun (WGS) entry which is preliminary data.</text>
</comment>
<protein>
    <recommendedName>
        <fullName evidence="3">Flagellar assembly protein FliH/Type III secretion system HrpE domain-containing protein</fullName>
    </recommendedName>
</protein>
<proteinExistence type="predicted"/>
<evidence type="ECO:0000313" key="2">
    <source>
        <dbReference type="Proteomes" id="UP001174932"/>
    </source>
</evidence>
<dbReference type="Proteomes" id="UP001174932">
    <property type="component" value="Unassembled WGS sequence"/>
</dbReference>
<keyword evidence="2" id="KW-1185">Reference proteome</keyword>
<dbReference type="EMBL" id="JAUOZU010000001">
    <property type="protein sequence ID" value="MDO6962571.1"/>
    <property type="molecule type" value="Genomic_DNA"/>
</dbReference>
<sequence>MKDFSSPEPIVPVEREILPSLSGNAFPELDFSLPDTPTIDLDAERELARDEGYQKARQEFQAEQSEILDRIQRQNEADLEELHARHENETVAVIHQRFREMAEAISQNVSEQVLRVILPLIERRFADKAVKDLAELVRKTLSDTKATTAVVKGPESLYLKLKDLLGQEGAEVRHVPAETIDLTVEINDTILMTRLSSWSRSLSEVME</sequence>
<evidence type="ECO:0008006" key="3">
    <source>
        <dbReference type="Google" id="ProtNLM"/>
    </source>
</evidence>